<dbReference type="InterPro" id="IPR013325">
    <property type="entry name" value="RNA_pol_sigma_r2"/>
</dbReference>
<keyword evidence="1" id="KW-0805">Transcription regulation</keyword>
<dbReference type="Pfam" id="PF04542">
    <property type="entry name" value="Sigma70_r2"/>
    <property type="match status" value="1"/>
</dbReference>
<evidence type="ECO:0000259" key="5">
    <source>
        <dbReference type="Pfam" id="PF04542"/>
    </source>
</evidence>
<evidence type="ECO:0000313" key="6">
    <source>
        <dbReference type="EMBL" id="XBH06895.1"/>
    </source>
</evidence>
<evidence type="ECO:0000256" key="4">
    <source>
        <dbReference type="ARBA" id="ARBA00023163"/>
    </source>
</evidence>
<dbReference type="NCBIfam" id="TIGR02937">
    <property type="entry name" value="sigma70-ECF"/>
    <property type="match status" value="1"/>
</dbReference>
<dbReference type="GO" id="GO:0006352">
    <property type="term" value="P:DNA-templated transcription initiation"/>
    <property type="evidence" value="ECO:0007669"/>
    <property type="project" value="InterPro"/>
</dbReference>
<name>A0AAU7CNM4_9BACT</name>
<dbReference type="PANTHER" id="PTHR43133">
    <property type="entry name" value="RNA POLYMERASE ECF-TYPE SIGMA FACTO"/>
    <property type="match status" value="1"/>
</dbReference>
<dbReference type="InterPro" id="IPR014284">
    <property type="entry name" value="RNA_pol_sigma-70_dom"/>
</dbReference>
<accession>A0AAU7CNM4</accession>
<keyword evidence="4" id="KW-0804">Transcription</keyword>
<dbReference type="SUPFAM" id="SSF88946">
    <property type="entry name" value="Sigma2 domain of RNA polymerase sigma factors"/>
    <property type="match status" value="1"/>
</dbReference>
<reference evidence="6" key="1">
    <citation type="submission" date="2024-05" db="EMBL/GenBank/DDBJ databases">
        <title>Planctomycetes of the genus Singulisphaera possess chitinolytic capabilities.</title>
        <authorList>
            <person name="Ivanova A."/>
        </authorList>
    </citation>
    <scope>NUCLEOTIDE SEQUENCE</scope>
    <source>
        <strain evidence="6">Ch08T</strain>
    </source>
</reference>
<evidence type="ECO:0000256" key="3">
    <source>
        <dbReference type="ARBA" id="ARBA00023125"/>
    </source>
</evidence>
<dbReference type="RefSeq" id="WP_406699743.1">
    <property type="nucleotide sequence ID" value="NZ_CP155447.1"/>
</dbReference>
<protein>
    <submittedName>
        <fullName evidence="6">Sigma-70 family RNA polymerase sigma factor</fullName>
    </submittedName>
</protein>
<dbReference type="GO" id="GO:0016987">
    <property type="term" value="F:sigma factor activity"/>
    <property type="evidence" value="ECO:0007669"/>
    <property type="project" value="UniProtKB-KW"/>
</dbReference>
<feature type="domain" description="RNA polymerase sigma-70 region 2" evidence="5">
    <location>
        <begin position="28"/>
        <end position="97"/>
    </location>
</feature>
<sequence length="203" mass="22648">MDTAPTTRPSLLIRLRDPADERAWAEFVDIYGPLIQRLAQGRGLQHADAEDLVQDVFRVVAGAIEGGRYDPSRGSFRGWLFRIARNLTLKALTAQGRQPRGSGDTGVLNFLEEQPAPALEDSAQFEAAYRRRMLEWAARKVRGEFSETAWRAFLATGVEARPAADVARELGIKVGSVYNLKCRVMARLRSEIEQVQDAENTGF</sequence>
<dbReference type="GO" id="GO:0003677">
    <property type="term" value="F:DNA binding"/>
    <property type="evidence" value="ECO:0007669"/>
    <property type="project" value="UniProtKB-KW"/>
</dbReference>
<dbReference type="InterPro" id="IPR039425">
    <property type="entry name" value="RNA_pol_sigma-70-like"/>
</dbReference>
<evidence type="ECO:0000256" key="2">
    <source>
        <dbReference type="ARBA" id="ARBA00023082"/>
    </source>
</evidence>
<dbReference type="AlphaFoldDB" id="A0AAU7CNM4"/>
<dbReference type="EMBL" id="CP155447">
    <property type="protein sequence ID" value="XBH06895.1"/>
    <property type="molecule type" value="Genomic_DNA"/>
</dbReference>
<organism evidence="6">
    <name type="scientific">Singulisphaera sp. Ch08</name>
    <dbReference type="NCBI Taxonomy" id="3120278"/>
    <lineage>
        <taxon>Bacteria</taxon>
        <taxon>Pseudomonadati</taxon>
        <taxon>Planctomycetota</taxon>
        <taxon>Planctomycetia</taxon>
        <taxon>Isosphaerales</taxon>
        <taxon>Isosphaeraceae</taxon>
        <taxon>Singulisphaera</taxon>
    </lineage>
</organism>
<gene>
    <name evidence="6" type="ORF">V5E97_12875</name>
</gene>
<dbReference type="InterPro" id="IPR007627">
    <property type="entry name" value="RNA_pol_sigma70_r2"/>
</dbReference>
<proteinExistence type="predicted"/>
<evidence type="ECO:0000256" key="1">
    <source>
        <dbReference type="ARBA" id="ARBA00023015"/>
    </source>
</evidence>
<keyword evidence="2" id="KW-0731">Sigma factor</keyword>
<keyword evidence="3" id="KW-0238">DNA-binding</keyword>
<dbReference type="PANTHER" id="PTHR43133:SF8">
    <property type="entry name" value="RNA POLYMERASE SIGMA FACTOR HI_1459-RELATED"/>
    <property type="match status" value="1"/>
</dbReference>
<dbReference type="Gene3D" id="1.10.1740.10">
    <property type="match status" value="1"/>
</dbReference>